<evidence type="ECO:0000256" key="2">
    <source>
        <dbReference type="ARBA" id="ARBA00009773"/>
    </source>
</evidence>
<organism evidence="9 10">
    <name type="scientific">Acetivibrio thermocellus AD2</name>
    <dbReference type="NCBI Taxonomy" id="1138384"/>
    <lineage>
        <taxon>Bacteria</taxon>
        <taxon>Bacillati</taxon>
        <taxon>Bacillota</taxon>
        <taxon>Clostridia</taxon>
        <taxon>Eubacteriales</taxon>
        <taxon>Oscillospiraceae</taxon>
        <taxon>Acetivibrio</taxon>
    </lineage>
</organism>
<comment type="similarity">
    <text evidence="2">Belongs to the autoinducer-2 exporter (AI-2E) (TC 2.A.86) family.</text>
</comment>
<evidence type="ECO:0000313" key="9">
    <source>
        <dbReference type="EMBL" id="PFH02104.1"/>
    </source>
</evidence>
<dbReference type="PANTHER" id="PTHR21716">
    <property type="entry name" value="TRANSMEMBRANE PROTEIN"/>
    <property type="match status" value="1"/>
</dbReference>
<feature type="transmembrane region" description="Helical" evidence="8">
    <location>
        <begin position="75"/>
        <end position="101"/>
    </location>
</feature>
<name>A0AB36TDV5_ACETH</name>
<evidence type="ECO:0000256" key="8">
    <source>
        <dbReference type="SAM" id="Phobius"/>
    </source>
</evidence>
<sequence>MSDKMTRNLIIVITYAVALVLIVINFVPIMRAVWKFIVLFKPFFMGIAVAFVLNRPCMAVERFLNKRLFKNRLKVLVRGIAITVTYLVVLLLITLIISFIIPELIKSIQVFLSNMGAYIDNFRDLTNELSELLGLERIDLSSLDKLILEYTNRLGSSLTELMPKIISITTGVLSFFATLVITVVFSIYILAGKERLIGQCKKVFSTYLPECLYKKGAYVYRVVVDVFNKYIYGQLAEAFILGSLCFIGMVIFRFEYALLISVLIAVTALVPYFGAYIGGFCAFMLLLMISPTKAIWFLVYLVVLQQLENNLIYPRVVGSSLGLPGIWVVLAAIVGAGVGGPIGVLTGVPIATVLFTLLRNDVLRRSGKQNVK</sequence>
<dbReference type="GO" id="GO:0055085">
    <property type="term" value="P:transmembrane transport"/>
    <property type="evidence" value="ECO:0007669"/>
    <property type="project" value="TreeGrafter"/>
</dbReference>
<evidence type="ECO:0000313" key="10">
    <source>
        <dbReference type="Proteomes" id="UP000223596"/>
    </source>
</evidence>
<dbReference type="GO" id="GO:0005886">
    <property type="term" value="C:plasma membrane"/>
    <property type="evidence" value="ECO:0007669"/>
    <property type="project" value="UniProtKB-SubCell"/>
</dbReference>
<feature type="transmembrane region" description="Helical" evidence="8">
    <location>
        <begin position="165"/>
        <end position="191"/>
    </location>
</feature>
<dbReference type="Proteomes" id="UP000223596">
    <property type="component" value="Unassembled WGS sequence"/>
</dbReference>
<feature type="transmembrane region" description="Helical" evidence="8">
    <location>
        <begin position="325"/>
        <end position="358"/>
    </location>
</feature>
<dbReference type="PANTHER" id="PTHR21716:SF53">
    <property type="entry name" value="PERMEASE PERM-RELATED"/>
    <property type="match status" value="1"/>
</dbReference>
<dbReference type="EMBL" id="PDBW01000001">
    <property type="protein sequence ID" value="PFH02104.1"/>
    <property type="molecule type" value="Genomic_DNA"/>
</dbReference>
<evidence type="ECO:0000256" key="5">
    <source>
        <dbReference type="ARBA" id="ARBA00022692"/>
    </source>
</evidence>
<dbReference type="GeneID" id="35804441"/>
<proteinExistence type="inferred from homology"/>
<feature type="transmembrane region" description="Helical" evidence="8">
    <location>
        <begin position="33"/>
        <end position="54"/>
    </location>
</feature>
<gene>
    <name evidence="9" type="ORF">M972_11867</name>
</gene>
<evidence type="ECO:0000256" key="3">
    <source>
        <dbReference type="ARBA" id="ARBA00022448"/>
    </source>
</evidence>
<dbReference type="AlphaFoldDB" id="A0AB36TDV5"/>
<dbReference type="InterPro" id="IPR002549">
    <property type="entry name" value="AI-2E-like"/>
</dbReference>
<feature type="transmembrane region" description="Helical" evidence="8">
    <location>
        <begin position="230"/>
        <end position="252"/>
    </location>
</feature>
<keyword evidence="4" id="KW-1003">Cell membrane</keyword>
<evidence type="ECO:0000256" key="4">
    <source>
        <dbReference type="ARBA" id="ARBA00022475"/>
    </source>
</evidence>
<evidence type="ECO:0000256" key="7">
    <source>
        <dbReference type="ARBA" id="ARBA00023136"/>
    </source>
</evidence>
<keyword evidence="3" id="KW-0813">Transport</keyword>
<protein>
    <submittedName>
        <fullName evidence="9">PurR-regulated permease PerM</fullName>
    </submittedName>
</protein>
<feature type="transmembrane region" description="Helical" evidence="8">
    <location>
        <begin position="294"/>
        <end position="313"/>
    </location>
</feature>
<feature type="transmembrane region" description="Helical" evidence="8">
    <location>
        <begin position="258"/>
        <end position="287"/>
    </location>
</feature>
<dbReference type="RefSeq" id="WP_003521200.1">
    <property type="nucleotide sequence ID" value="NZ_CP013828.1"/>
</dbReference>
<dbReference type="Pfam" id="PF01594">
    <property type="entry name" value="AI-2E_transport"/>
    <property type="match status" value="1"/>
</dbReference>
<accession>A0AB36TDV5</accession>
<keyword evidence="6 8" id="KW-1133">Transmembrane helix</keyword>
<comment type="caution">
    <text evidence="9">The sequence shown here is derived from an EMBL/GenBank/DDBJ whole genome shotgun (WGS) entry which is preliminary data.</text>
</comment>
<feature type="transmembrane region" description="Helical" evidence="8">
    <location>
        <begin position="9"/>
        <end position="27"/>
    </location>
</feature>
<keyword evidence="5 8" id="KW-0812">Transmembrane</keyword>
<reference evidence="9 10" key="1">
    <citation type="submission" date="2017-09" db="EMBL/GenBank/DDBJ databases">
        <title>Evaluation of Pacific Biosciences Sequencing Technology to Finishing C. thermocellum Genome Sequences.</title>
        <authorList>
            <person name="Brown S."/>
        </authorList>
    </citation>
    <scope>NUCLEOTIDE SEQUENCE [LARGE SCALE GENOMIC DNA]</scope>
    <source>
        <strain evidence="9 10">AD2</strain>
    </source>
</reference>
<evidence type="ECO:0000256" key="6">
    <source>
        <dbReference type="ARBA" id="ARBA00022989"/>
    </source>
</evidence>
<keyword evidence="7 8" id="KW-0472">Membrane</keyword>
<comment type="subcellular location">
    <subcellularLocation>
        <location evidence="1">Cell membrane</location>
        <topology evidence="1">Multi-pass membrane protein</topology>
    </subcellularLocation>
</comment>
<evidence type="ECO:0000256" key="1">
    <source>
        <dbReference type="ARBA" id="ARBA00004651"/>
    </source>
</evidence>